<comment type="caution">
    <text evidence="2">The sequence shown here is derived from an EMBL/GenBank/DDBJ whole genome shotgun (WGS) entry which is preliminary data.</text>
</comment>
<dbReference type="RefSeq" id="WP_116355997.1">
    <property type="nucleotide sequence ID" value="NZ_LT976853.1"/>
</dbReference>
<feature type="compositionally biased region" description="Basic and acidic residues" evidence="1">
    <location>
        <begin position="1"/>
        <end position="11"/>
    </location>
</feature>
<dbReference type="AlphaFoldDB" id="A0A975X519"/>
<evidence type="ECO:0000256" key="1">
    <source>
        <dbReference type="SAM" id="MobiDB-lite"/>
    </source>
</evidence>
<sequence>MIEEAAPDKPQGDCVLPPDHPLPADQLGRYSPERDYYAEKDIADYVESQARDEAVQNVERVKTEYVVGQPYEIWDVATNKDRWWVITNPTNLYSQRHFPSLDYTLSFHVGLMMRVASHAERAGEPEPTPFDEVFRRQNQAMDLLERAVEAVDLQAVGMQLRECLISLVAAIRRRVDVPVDGERPKDADVVAWNRLLTGHLCPGERNDELRNYLRATTDKTWPLVNWLTHHRNASKTAALIAVDAVDAIVKHYVRLLSRERTDRVEQCPRCKSRNVRTFFDIEIQPDGAYFEACRECGWDSHPGYQDEGEQSLDGTTETK</sequence>
<dbReference type="OrthoDB" id="5401862at2"/>
<dbReference type="EMBL" id="OFSQ01000026">
    <property type="protein sequence ID" value="SOY55785.1"/>
    <property type="molecule type" value="Genomic_DNA"/>
</dbReference>
<feature type="region of interest" description="Disordered" evidence="1">
    <location>
        <begin position="1"/>
        <end position="30"/>
    </location>
</feature>
<name>A0A975X519_9BURK</name>
<organism evidence="2 3">
    <name type="scientific">Cupriavidus taiwanensis</name>
    <dbReference type="NCBI Taxonomy" id="164546"/>
    <lineage>
        <taxon>Bacteria</taxon>
        <taxon>Pseudomonadati</taxon>
        <taxon>Pseudomonadota</taxon>
        <taxon>Betaproteobacteria</taxon>
        <taxon>Burkholderiales</taxon>
        <taxon>Burkholderiaceae</taxon>
        <taxon>Cupriavidus</taxon>
    </lineage>
</organism>
<evidence type="ECO:0000313" key="2">
    <source>
        <dbReference type="EMBL" id="SOY55785.1"/>
    </source>
</evidence>
<reference evidence="2 3" key="1">
    <citation type="submission" date="2018-01" db="EMBL/GenBank/DDBJ databases">
        <authorList>
            <person name="Clerissi C."/>
        </authorList>
    </citation>
    <scope>NUCLEOTIDE SEQUENCE [LARGE SCALE GENOMIC DNA]</scope>
    <source>
        <strain evidence="2">Cupriavidus sp. LMG 19464</strain>
    </source>
</reference>
<evidence type="ECO:0000313" key="3">
    <source>
        <dbReference type="Proteomes" id="UP000256780"/>
    </source>
</evidence>
<proteinExistence type="predicted"/>
<protein>
    <submittedName>
        <fullName evidence="2">AIG2 family protein</fullName>
    </submittedName>
</protein>
<gene>
    <name evidence="2" type="ORF">CBM2587_A70055</name>
</gene>
<accession>A0A975X519</accession>
<dbReference type="Proteomes" id="UP000256780">
    <property type="component" value="Chromosome CBM2587_a"/>
</dbReference>